<keyword evidence="1" id="KW-0677">Repeat</keyword>
<dbReference type="InterPro" id="IPR000408">
    <property type="entry name" value="Reg_chr_condens"/>
</dbReference>
<evidence type="ECO:0000256" key="1">
    <source>
        <dbReference type="ARBA" id="ARBA00022737"/>
    </source>
</evidence>
<name>A0ABS8SCW1_DATST</name>
<sequence length="493" mass="52794">MSENGGREEEEEKMEEQNDEKKMYKVLMWGYLPGVLSHKSPLTSPVDVQSPETGSDVQSWKDVCGGGCGFAMAISGSGKLITWGSADDQGQSYLTSGKHGETPEPFPLPTEDRIVKAAAGWAHCVSITEKNDVYTWGWKECVPSSKVVANFATGGSFEGDAFRKESPVLTDQESPRSQGSKSIGSSVAHQDNKKPEETAKRRRIATAKQELESPPPADESLSAPPCIVELDPGVKITSVAAGGRHTLALSDVGQVWGWGYGGEGQLGLGSRIKIVASPHLIPCLDTSSHGLDRNLGNPQGSITTGSQTHKALGSYIKRIACGGRHSTVITDVGVLLTFGWGLYGQCGLGNTNDVLRPTCVSSLLNTRIEAVAGGLWHSVCLCDHGRVYTFGGNQFGQLGLGTGTDHAETSPRLVDAPILENKNAKVVSCGARHSAIMTEDSKIYSWGWNKYGQLGLSDTVDRNDPCEVPIDDCTPKNVACGWWHTLLLAENRL</sequence>
<dbReference type="Proteomes" id="UP000823775">
    <property type="component" value="Unassembled WGS sequence"/>
</dbReference>
<feature type="repeat" description="RCC1" evidence="2">
    <location>
        <begin position="441"/>
        <end position="491"/>
    </location>
</feature>
<evidence type="ECO:0000259" key="4">
    <source>
        <dbReference type="Pfam" id="PF25390"/>
    </source>
</evidence>
<protein>
    <recommendedName>
        <fullName evidence="4">RCC1-like domain-containing protein</fullName>
    </recommendedName>
</protein>
<feature type="compositionally biased region" description="Polar residues" evidence="3">
    <location>
        <begin position="169"/>
        <end position="189"/>
    </location>
</feature>
<feature type="repeat" description="RCC1" evidence="2">
    <location>
        <begin position="333"/>
        <end position="384"/>
    </location>
</feature>
<dbReference type="InterPro" id="IPR051210">
    <property type="entry name" value="Ub_ligase/GEF_domain"/>
</dbReference>
<dbReference type="EMBL" id="JACEIK010000419">
    <property type="protein sequence ID" value="MCD7456710.1"/>
    <property type="molecule type" value="Genomic_DNA"/>
</dbReference>
<feature type="region of interest" description="Disordered" evidence="3">
    <location>
        <begin position="165"/>
        <end position="224"/>
    </location>
</feature>
<feature type="compositionally biased region" description="Basic and acidic residues" evidence="3">
    <location>
        <begin position="190"/>
        <end position="199"/>
    </location>
</feature>
<gene>
    <name evidence="5" type="ORF">HAX54_032822</name>
</gene>
<feature type="domain" description="RCC1-like" evidence="4">
    <location>
        <begin position="224"/>
        <end position="486"/>
    </location>
</feature>
<dbReference type="Gene3D" id="2.130.10.30">
    <property type="entry name" value="Regulator of chromosome condensation 1/beta-lactamase-inhibitor protein II"/>
    <property type="match status" value="3"/>
</dbReference>
<evidence type="ECO:0000256" key="2">
    <source>
        <dbReference type="PROSITE-ProRule" id="PRU00235"/>
    </source>
</evidence>
<dbReference type="InterPro" id="IPR009091">
    <property type="entry name" value="RCC1/BLIP-II"/>
</dbReference>
<feature type="repeat" description="RCC1" evidence="2">
    <location>
        <begin position="253"/>
        <end position="332"/>
    </location>
</feature>
<evidence type="ECO:0000256" key="3">
    <source>
        <dbReference type="SAM" id="MobiDB-lite"/>
    </source>
</evidence>
<dbReference type="Pfam" id="PF13540">
    <property type="entry name" value="RCC1_2"/>
    <property type="match status" value="1"/>
</dbReference>
<dbReference type="InterPro" id="IPR058923">
    <property type="entry name" value="RCC1-like_dom"/>
</dbReference>
<organism evidence="5 6">
    <name type="scientific">Datura stramonium</name>
    <name type="common">Jimsonweed</name>
    <name type="synonym">Common thornapple</name>
    <dbReference type="NCBI Taxonomy" id="4076"/>
    <lineage>
        <taxon>Eukaryota</taxon>
        <taxon>Viridiplantae</taxon>
        <taxon>Streptophyta</taxon>
        <taxon>Embryophyta</taxon>
        <taxon>Tracheophyta</taxon>
        <taxon>Spermatophyta</taxon>
        <taxon>Magnoliopsida</taxon>
        <taxon>eudicotyledons</taxon>
        <taxon>Gunneridae</taxon>
        <taxon>Pentapetalae</taxon>
        <taxon>asterids</taxon>
        <taxon>lamiids</taxon>
        <taxon>Solanales</taxon>
        <taxon>Solanaceae</taxon>
        <taxon>Solanoideae</taxon>
        <taxon>Datureae</taxon>
        <taxon>Datura</taxon>
    </lineage>
</organism>
<dbReference type="Pfam" id="PF25390">
    <property type="entry name" value="WD40_RLD"/>
    <property type="match status" value="1"/>
</dbReference>
<feature type="repeat" description="RCC1" evidence="2">
    <location>
        <begin position="385"/>
        <end position="440"/>
    </location>
</feature>
<dbReference type="PANTHER" id="PTHR22870">
    <property type="entry name" value="REGULATOR OF CHROMOSOME CONDENSATION"/>
    <property type="match status" value="1"/>
</dbReference>
<dbReference type="PRINTS" id="PR00633">
    <property type="entry name" value="RCCNDNSATION"/>
</dbReference>
<reference evidence="5 6" key="1">
    <citation type="journal article" date="2021" name="BMC Genomics">
        <title>Datura genome reveals duplications of psychoactive alkaloid biosynthetic genes and high mutation rate following tissue culture.</title>
        <authorList>
            <person name="Rajewski A."/>
            <person name="Carter-House D."/>
            <person name="Stajich J."/>
            <person name="Litt A."/>
        </authorList>
    </citation>
    <scope>NUCLEOTIDE SEQUENCE [LARGE SCALE GENOMIC DNA]</scope>
    <source>
        <strain evidence="5">AR-01</strain>
    </source>
</reference>
<evidence type="ECO:0000313" key="6">
    <source>
        <dbReference type="Proteomes" id="UP000823775"/>
    </source>
</evidence>
<dbReference type="PANTHER" id="PTHR22870:SF375">
    <property type="entry name" value="ULTRAVIOLET-B RECEPTOR UVR8-LIKE ISOFORM X1"/>
    <property type="match status" value="1"/>
</dbReference>
<dbReference type="PROSITE" id="PS50012">
    <property type="entry name" value="RCC1_3"/>
    <property type="match status" value="5"/>
</dbReference>
<comment type="caution">
    <text evidence="5">The sequence shown here is derived from an EMBL/GenBank/DDBJ whole genome shotgun (WGS) entry which is preliminary data.</text>
</comment>
<feature type="repeat" description="RCC1" evidence="2">
    <location>
        <begin position="78"/>
        <end position="130"/>
    </location>
</feature>
<dbReference type="PROSITE" id="PS00626">
    <property type="entry name" value="RCC1_2"/>
    <property type="match status" value="2"/>
</dbReference>
<evidence type="ECO:0000313" key="5">
    <source>
        <dbReference type="EMBL" id="MCD7456710.1"/>
    </source>
</evidence>
<accession>A0ABS8SCW1</accession>
<proteinExistence type="predicted"/>
<keyword evidence="6" id="KW-1185">Reference proteome</keyword>
<dbReference type="SUPFAM" id="SSF50985">
    <property type="entry name" value="RCC1/BLIP-II"/>
    <property type="match status" value="1"/>
</dbReference>